<evidence type="ECO:0000256" key="5">
    <source>
        <dbReference type="SAM" id="Phobius"/>
    </source>
</evidence>
<evidence type="ECO:0000313" key="8">
    <source>
        <dbReference type="Proteomes" id="UP001359485"/>
    </source>
</evidence>
<evidence type="ECO:0000256" key="1">
    <source>
        <dbReference type="ARBA" id="ARBA00005964"/>
    </source>
</evidence>
<dbReference type="Pfam" id="PF00135">
    <property type="entry name" value="COesterase"/>
    <property type="match status" value="1"/>
</dbReference>
<comment type="caution">
    <text evidence="7">The sequence shown here is derived from an EMBL/GenBank/DDBJ whole genome shotgun (WGS) entry which is preliminary data.</text>
</comment>
<name>A0ABR1B1B1_POLSC</name>
<feature type="compositionally biased region" description="Basic and acidic residues" evidence="4">
    <location>
        <begin position="221"/>
        <end position="231"/>
    </location>
</feature>
<reference evidence="7 8" key="1">
    <citation type="submission" date="2023-09" db="EMBL/GenBank/DDBJ databases">
        <title>Genomes of two closely related lineages of the louse Polyplax serrata with different host specificities.</title>
        <authorList>
            <person name="Martinu J."/>
            <person name="Tarabai H."/>
            <person name="Stefka J."/>
            <person name="Hypsa V."/>
        </authorList>
    </citation>
    <scope>NUCLEOTIDE SEQUENCE [LARGE SCALE GENOMIC DNA]</scope>
    <source>
        <strain evidence="7">98ZLc_SE</strain>
    </source>
</reference>
<accession>A0ABR1B1B1</accession>
<proteinExistence type="inferred from homology"/>
<dbReference type="InterPro" id="IPR019819">
    <property type="entry name" value="Carboxylesterase_B_CS"/>
</dbReference>
<keyword evidence="2" id="KW-0732">Signal</keyword>
<feature type="transmembrane region" description="Helical" evidence="5">
    <location>
        <begin position="44"/>
        <end position="63"/>
    </location>
</feature>
<feature type="domain" description="Carboxylesterase type B" evidence="6">
    <location>
        <begin position="72"/>
        <end position="191"/>
    </location>
</feature>
<dbReference type="SUPFAM" id="SSF53474">
    <property type="entry name" value="alpha/beta-Hydrolases"/>
    <property type="match status" value="1"/>
</dbReference>
<dbReference type="InterPro" id="IPR051093">
    <property type="entry name" value="Neuroligin/BSAL"/>
</dbReference>
<evidence type="ECO:0000313" key="7">
    <source>
        <dbReference type="EMBL" id="KAK6633290.1"/>
    </source>
</evidence>
<dbReference type="InterPro" id="IPR002018">
    <property type="entry name" value="CarbesteraseB"/>
</dbReference>
<keyword evidence="8" id="KW-1185">Reference proteome</keyword>
<evidence type="ECO:0000256" key="2">
    <source>
        <dbReference type="ARBA" id="ARBA00022729"/>
    </source>
</evidence>
<dbReference type="Gene3D" id="3.40.50.1820">
    <property type="entry name" value="alpha/beta hydrolase"/>
    <property type="match status" value="1"/>
</dbReference>
<keyword evidence="5" id="KW-0472">Membrane</keyword>
<sequence length="278" mass="32051">MKRNRMSCEPGTNVHLKTFRKFVFVERVSTTTIAKEIDWRRYRWLINCLLFLIVLTEGVNSTLTGNVPIMSTRIVETRYGKLQGMIYPMDHSKHLKPVEVFLGVPYATPPVRSNRFSPTRTPSPWEGIRIADKMGPVCPQKLPGIKNETAALEKMPKGRLEYLKRLLPYLKNQSEDCLYLNIYSPAQEIEEEEVKRNTKFNLESRNLPPGIYEGMDVEGKLNEEKGGHPLDREDEEDEEVGGSGKRIPSEEIVLWFNQSSLLNSQKFKRKVNFFTLDG</sequence>
<evidence type="ECO:0000256" key="4">
    <source>
        <dbReference type="SAM" id="MobiDB-lite"/>
    </source>
</evidence>
<dbReference type="Proteomes" id="UP001359485">
    <property type="component" value="Unassembled WGS sequence"/>
</dbReference>
<gene>
    <name evidence="7" type="ORF">RUM44_003891</name>
</gene>
<feature type="region of interest" description="Disordered" evidence="4">
    <location>
        <begin position="221"/>
        <end position="245"/>
    </location>
</feature>
<keyword evidence="3" id="KW-0325">Glycoprotein</keyword>
<dbReference type="EMBL" id="JAWJWF010000004">
    <property type="protein sequence ID" value="KAK6633290.1"/>
    <property type="molecule type" value="Genomic_DNA"/>
</dbReference>
<dbReference type="PANTHER" id="PTHR43903">
    <property type="entry name" value="NEUROLIGIN"/>
    <property type="match status" value="1"/>
</dbReference>
<organism evidence="7 8">
    <name type="scientific">Polyplax serrata</name>
    <name type="common">Common mouse louse</name>
    <dbReference type="NCBI Taxonomy" id="468196"/>
    <lineage>
        <taxon>Eukaryota</taxon>
        <taxon>Metazoa</taxon>
        <taxon>Ecdysozoa</taxon>
        <taxon>Arthropoda</taxon>
        <taxon>Hexapoda</taxon>
        <taxon>Insecta</taxon>
        <taxon>Pterygota</taxon>
        <taxon>Neoptera</taxon>
        <taxon>Paraneoptera</taxon>
        <taxon>Psocodea</taxon>
        <taxon>Troctomorpha</taxon>
        <taxon>Phthiraptera</taxon>
        <taxon>Anoplura</taxon>
        <taxon>Polyplacidae</taxon>
        <taxon>Polyplax</taxon>
    </lineage>
</organism>
<keyword evidence="5" id="KW-1133">Transmembrane helix</keyword>
<evidence type="ECO:0000256" key="3">
    <source>
        <dbReference type="ARBA" id="ARBA00023180"/>
    </source>
</evidence>
<comment type="similarity">
    <text evidence="1">Belongs to the type-B carboxylesterase/lipase family.</text>
</comment>
<dbReference type="PROSITE" id="PS00941">
    <property type="entry name" value="CARBOXYLESTERASE_B_2"/>
    <property type="match status" value="1"/>
</dbReference>
<keyword evidence="5" id="KW-0812">Transmembrane</keyword>
<dbReference type="InterPro" id="IPR029058">
    <property type="entry name" value="AB_hydrolase_fold"/>
</dbReference>
<protein>
    <recommendedName>
        <fullName evidence="6">Carboxylesterase type B domain-containing protein</fullName>
    </recommendedName>
</protein>
<evidence type="ECO:0000259" key="6">
    <source>
        <dbReference type="Pfam" id="PF00135"/>
    </source>
</evidence>